<evidence type="ECO:0000259" key="3">
    <source>
        <dbReference type="Pfam" id="PF26575"/>
    </source>
</evidence>
<dbReference type="Pfam" id="PF01459">
    <property type="entry name" value="Porin_3"/>
    <property type="match status" value="1"/>
</dbReference>
<dbReference type="InterPro" id="IPR001925">
    <property type="entry name" value="Porin_Euk"/>
</dbReference>
<dbReference type="InterPro" id="IPR023614">
    <property type="entry name" value="Porin_dom_sf"/>
</dbReference>
<dbReference type="InterPro" id="IPR027246">
    <property type="entry name" value="Porin_Euk/Tom40"/>
</dbReference>
<dbReference type="PANTHER" id="PTHR11743:SF60">
    <property type="entry name" value="MITOCHONDRIAL OUTER MEMBRANE PROTEIN PORIN 1"/>
    <property type="match status" value="1"/>
</dbReference>
<keyword evidence="2" id="KW-0175">Coiled coil</keyword>
<proteinExistence type="inferred from homology"/>
<evidence type="ECO:0000256" key="2">
    <source>
        <dbReference type="SAM" id="Coils"/>
    </source>
</evidence>
<dbReference type="PANTHER" id="PTHR11743">
    <property type="entry name" value="VOLTAGE-DEPENDENT ANION-SELECTIVE CHANNEL"/>
    <property type="match status" value="1"/>
</dbReference>
<dbReference type="Proteomes" id="UP001497480">
    <property type="component" value="Unassembled WGS sequence"/>
</dbReference>
<dbReference type="Gene3D" id="2.40.160.10">
    <property type="entry name" value="Porin"/>
    <property type="match status" value="1"/>
</dbReference>
<dbReference type="GO" id="GO:0005741">
    <property type="term" value="C:mitochondrial outer membrane"/>
    <property type="evidence" value="ECO:0007669"/>
    <property type="project" value="InterPro"/>
</dbReference>
<dbReference type="AlphaFoldDB" id="A0AAV1XQY0"/>
<reference evidence="4 5" key="1">
    <citation type="submission" date="2024-03" db="EMBL/GenBank/DDBJ databases">
        <authorList>
            <person name="Martinez-Hernandez J."/>
        </authorList>
    </citation>
    <scope>NUCLEOTIDE SEQUENCE [LARGE SCALE GENOMIC DNA]</scope>
</reference>
<comment type="similarity">
    <text evidence="1">Belongs to the eukaryotic mitochondrial porin (TC 1.B.8.1) family.</text>
</comment>
<evidence type="ECO:0000256" key="1">
    <source>
        <dbReference type="ARBA" id="ARBA00009624"/>
    </source>
</evidence>
<name>A0AAV1XQY0_LUPLU</name>
<dbReference type="InterPro" id="IPR058673">
    <property type="entry name" value="HHO5-like_N"/>
</dbReference>
<evidence type="ECO:0000313" key="5">
    <source>
        <dbReference type="Proteomes" id="UP001497480"/>
    </source>
</evidence>
<evidence type="ECO:0000313" key="4">
    <source>
        <dbReference type="EMBL" id="CAL0323490.1"/>
    </source>
</evidence>
<protein>
    <recommendedName>
        <fullName evidence="3">HHO5-like N-terminal domain-containing protein</fullName>
    </recommendedName>
</protein>
<dbReference type="GO" id="GO:0008308">
    <property type="term" value="F:voltage-gated monoatomic anion channel activity"/>
    <property type="evidence" value="ECO:0007669"/>
    <property type="project" value="InterPro"/>
</dbReference>
<keyword evidence="5" id="KW-1185">Reference proteome</keyword>
<dbReference type="Pfam" id="PF26575">
    <property type="entry name" value="HHO5_N"/>
    <property type="match status" value="1"/>
</dbReference>
<feature type="domain" description="HHO5-like N-terminal" evidence="3">
    <location>
        <begin position="121"/>
        <end position="151"/>
    </location>
</feature>
<sequence>MVVPIPKKTGNLSKVNLPASTSSLALEFLFLLCSFFGCSTNVGLTANPIVNFSGVVGINALAIGADVLFNTKPGELTKLNDGVNFTKDGLVASLTVNDRGNALNAAYFHVVSPLSSTAIGKRNSVQTYKLQDFLSRLEEEQLKMDAFKRELSSLHATSH</sequence>
<gene>
    <name evidence="4" type="ORF">LLUT_LOCUS24550</name>
</gene>
<organism evidence="4 5">
    <name type="scientific">Lupinus luteus</name>
    <name type="common">European yellow lupine</name>
    <dbReference type="NCBI Taxonomy" id="3873"/>
    <lineage>
        <taxon>Eukaryota</taxon>
        <taxon>Viridiplantae</taxon>
        <taxon>Streptophyta</taxon>
        <taxon>Embryophyta</taxon>
        <taxon>Tracheophyta</taxon>
        <taxon>Spermatophyta</taxon>
        <taxon>Magnoliopsida</taxon>
        <taxon>eudicotyledons</taxon>
        <taxon>Gunneridae</taxon>
        <taxon>Pentapetalae</taxon>
        <taxon>rosids</taxon>
        <taxon>fabids</taxon>
        <taxon>Fabales</taxon>
        <taxon>Fabaceae</taxon>
        <taxon>Papilionoideae</taxon>
        <taxon>50 kb inversion clade</taxon>
        <taxon>genistoids sensu lato</taxon>
        <taxon>core genistoids</taxon>
        <taxon>Genisteae</taxon>
        <taxon>Lupinus</taxon>
    </lineage>
</organism>
<accession>A0AAV1XQY0</accession>
<dbReference type="EMBL" id="CAXHTB010000017">
    <property type="protein sequence ID" value="CAL0323490.1"/>
    <property type="molecule type" value="Genomic_DNA"/>
</dbReference>
<comment type="caution">
    <text evidence="4">The sequence shown here is derived from an EMBL/GenBank/DDBJ whole genome shotgun (WGS) entry which is preliminary data.</text>
</comment>
<feature type="coiled-coil region" evidence="2">
    <location>
        <begin position="130"/>
        <end position="157"/>
    </location>
</feature>